<dbReference type="InterPro" id="IPR029787">
    <property type="entry name" value="Nucleotide_cyclase"/>
</dbReference>
<dbReference type="InterPro" id="IPR013655">
    <property type="entry name" value="PAS_fold_3"/>
</dbReference>
<dbReference type="Gene3D" id="3.30.70.270">
    <property type="match status" value="1"/>
</dbReference>
<accession>A0A5C8KYN3</accession>
<feature type="domain" description="PAC" evidence="7">
    <location>
        <begin position="121"/>
        <end position="174"/>
    </location>
</feature>
<dbReference type="PANTHER" id="PTHR44757:SF2">
    <property type="entry name" value="BIOFILM ARCHITECTURE MAINTENANCE PROTEIN MBAA"/>
    <property type="match status" value="1"/>
</dbReference>
<dbReference type="Pfam" id="PF08447">
    <property type="entry name" value="PAS_3"/>
    <property type="match status" value="1"/>
</dbReference>
<evidence type="ECO:0000256" key="3">
    <source>
        <dbReference type="ARBA" id="ARBA00022636"/>
    </source>
</evidence>
<dbReference type="FunFam" id="3.20.20.450:FF:000001">
    <property type="entry name" value="Cyclic di-GMP phosphodiesterase yahA"/>
    <property type="match status" value="1"/>
</dbReference>
<sequence>MPPWWATPAAQIIYLLLLGLAGWGAWQLVRHRRRQEKVLLAEIRERDERLKLALWGSGDEFWDWSISDNTIYRMGGEQLFSWGGTSPLSTNAWRSQAIHADDLPRVQKILQDHILGESEAFESEHRIRSAEGGWLWVRSRGKVVERDAEGHPLRIAGTAHDITARRDAEHDRRIASEVIRSMAEAVGVVDLDFKFVSVNPAFSRITGYAAEEVTGADASLLDSAQHDGTFYDKVRRIMLDTGHWAGEMWQKRKDGEEFLGWLECSEVRDEFGERSHFVIVVTDVTDKKRAEQELRYLANYDTLTGLPNRALLSERLARAIVRARRQDTRVAVLFLDLDRFKDINDSLGHAAGDRILKATASRLLATVSSQDTVARLSGDEFTVVLEDVDSLAMVDRVAREILAAFAEPLDIDDRHDVTISPSIGISLYPDHALVPTDLLKFADTAMYQAKSIGRNTFQIYTEEMDAETRKRALMAAALRRALDRGEFRLLYQPRLSLTDGKITGVEALLRWHSADIGEVPPDVFIPLAEETGLILKIGEWVLREACLTLRRWRRNGLVDVAMAVNVSVLQLLRGNLPEVLERVLIEADVPAERIELEVTESMVMANAEQTTAVLNHLRDIGVSIAIDDFGTGYSSLVYLKRLPIDTLKIDKEFVGDLTRDPDDEAITATVITMAHSLGLNVVAEGVETQAQMDYLREQGCDEIQGYWLSPPLDSHHCLAFMRTWQPSIVPEVMP</sequence>
<dbReference type="NCBIfam" id="TIGR00229">
    <property type="entry name" value="sensory_box"/>
    <property type="match status" value="2"/>
</dbReference>
<dbReference type="CDD" id="cd01948">
    <property type="entry name" value="EAL"/>
    <property type="match status" value="1"/>
</dbReference>
<name>A0A5C8KYN3_9GAMM</name>
<dbReference type="InterPro" id="IPR043128">
    <property type="entry name" value="Rev_trsase/Diguanyl_cyclase"/>
</dbReference>
<dbReference type="PROSITE" id="PS50113">
    <property type="entry name" value="PAC"/>
    <property type="match status" value="2"/>
</dbReference>
<dbReference type="SMART" id="SM00052">
    <property type="entry name" value="EAL"/>
    <property type="match status" value="1"/>
</dbReference>
<dbReference type="CDD" id="cd00130">
    <property type="entry name" value="PAS"/>
    <property type="match status" value="2"/>
</dbReference>
<dbReference type="RefSeq" id="WP_147890903.1">
    <property type="nucleotide sequence ID" value="NZ_VRTS01000002.1"/>
</dbReference>
<dbReference type="InterPro" id="IPR035919">
    <property type="entry name" value="EAL_sf"/>
</dbReference>
<dbReference type="SMART" id="SM00086">
    <property type="entry name" value="PAC"/>
    <property type="match status" value="2"/>
</dbReference>
<dbReference type="InterPro" id="IPR001633">
    <property type="entry name" value="EAL_dom"/>
</dbReference>
<dbReference type="AlphaFoldDB" id="A0A5C8KYN3"/>
<evidence type="ECO:0000256" key="2">
    <source>
        <dbReference type="ARBA" id="ARBA00012282"/>
    </source>
</evidence>
<keyword evidence="5" id="KW-1133">Transmembrane helix</keyword>
<dbReference type="Gene3D" id="3.20.20.450">
    <property type="entry name" value="EAL domain"/>
    <property type="match status" value="1"/>
</dbReference>
<dbReference type="InterPro" id="IPR000160">
    <property type="entry name" value="GGDEF_dom"/>
</dbReference>
<evidence type="ECO:0000313" key="10">
    <source>
        <dbReference type="EMBL" id="TXK64983.1"/>
    </source>
</evidence>
<dbReference type="InterPro" id="IPR000700">
    <property type="entry name" value="PAS-assoc_C"/>
</dbReference>
<protein>
    <recommendedName>
        <fullName evidence="2">cyclic-guanylate-specific phosphodiesterase</fullName>
        <ecNumber evidence="2">3.1.4.52</ecNumber>
    </recommendedName>
</protein>
<evidence type="ECO:0000259" key="6">
    <source>
        <dbReference type="PROSITE" id="PS50112"/>
    </source>
</evidence>
<dbReference type="GO" id="GO:0071732">
    <property type="term" value="P:cellular response to nitric oxide"/>
    <property type="evidence" value="ECO:0007669"/>
    <property type="project" value="UniProtKB-ARBA"/>
</dbReference>
<dbReference type="Pfam" id="PF00990">
    <property type="entry name" value="GGDEF"/>
    <property type="match status" value="1"/>
</dbReference>
<evidence type="ECO:0000259" key="7">
    <source>
        <dbReference type="PROSITE" id="PS50113"/>
    </source>
</evidence>
<dbReference type="PROSITE" id="PS50883">
    <property type="entry name" value="EAL"/>
    <property type="match status" value="1"/>
</dbReference>
<dbReference type="InterPro" id="IPR001610">
    <property type="entry name" value="PAC"/>
</dbReference>
<dbReference type="SUPFAM" id="SSF55073">
    <property type="entry name" value="Nucleotide cyclase"/>
    <property type="match status" value="1"/>
</dbReference>
<proteinExistence type="predicted"/>
<dbReference type="CDD" id="cd01949">
    <property type="entry name" value="GGDEF"/>
    <property type="match status" value="1"/>
</dbReference>
<dbReference type="PROSITE" id="PS50887">
    <property type="entry name" value="GGDEF"/>
    <property type="match status" value="1"/>
</dbReference>
<dbReference type="Gene3D" id="3.30.450.20">
    <property type="entry name" value="PAS domain"/>
    <property type="match status" value="2"/>
</dbReference>
<dbReference type="SUPFAM" id="SSF141868">
    <property type="entry name" value="EAL domain-like"/>
    <property type="match status" value="1"/>
</dbReference>
<evidence type="ECO:0000256" key="5">
    <source>
        <dbReference type="SAM" id="Phobius"/>
    </source>
</evidence>
<comment type="cofactor">
    <cofactor evidence="1">
        <name>Mg(2+)</name>
        <dbReference type="ChEBI" id="CHEBI:18420"/>
    </cofactor>
</comment>
<dbReference type="OrthoDB" id="197861at2"/>
<feature type="domain" description="GGDEF" evidence="9">
    <location>
        <begin position="328"/>
        <end position="462"/>
    </location>
</feature>
<dbReference type="PROSITE" id="PS50112">
    <property type="entry name" value="PAS"/>
    <property type="match status" value="1"/>
</dbReference>
<dbReference type="EC" id="3.1.4.52" evidence="2"/>
<dbReference type="NCBIfam" id="TIGR00254">
    <property type="entry name" value="GGDEF"/>
    <property type="match status" value="1"/>
</dbReference>
<comment type="caution">
    <text evidence="10">The sequence shown here is derived from an EMBL/GenBank/DDBJ whole genome shotgun (WGS) entry which is preliminary data.</text>
</comment>
<dbReference type="Proteomes" id="UP000321248">
    <property type="component" value="Unassembled WGS sequence"/>
</dbReference>
<dbReference type="EMBL" id="VRTS01000002">
    <property type="protein sequence ID" value="TXK64983.1"/>
    <property type="molecule type" value="Genomic_DNA"/>
</dbReference>
<dbReference type="InterPro" id="IPR035965">
    <property type="entry name" value="PAS-like_dom_sf"/>
</dbReference>
<dbReference type="InterPro" id="IPR052155">
    <property type="entry name" value="Biofilm_reg_signaling"/>
</dbReference>
<dbReference type="FunFam" id="3.30.70.270:FF:000001">
    <property type="entry name" value="Diguanylate cyclase domain protein"/>
    <property type="match status" value="1"/>
</dbReference>
<evidence type="ECO:0000259" key="9">
    <source>
        <dbReference type="PROSITE" id="PS50887"/>
    </source>
</evidence>
<evidence type="ECO:0000313" key="11">
    <source>
        <dbReference type="Proteomes" id="UP000321248"/>
    </source>
</evidence>
<keyword evidence="5" id="KW-0472">Membrane</keyword>
<reference evidence="10 11" key="1">
    <citation type="submission" date="2019-08" db="EMBL/GenBank/DDBJ databases">
        <authorList>
            <person name="Karlyshev A.V."/>
        </authorList>
    </citation>
    <scope>NUCLEOTIDE SEQUENCE [LARGE SCALE GENOMIC DNA]</scope>
    <source>
        <strain evidence="10 11">Alg18-2.2</strain>
    </source>
</reference>
<comment type="catalytic activity">
    <reaction evidence="4">
        <text>3',3'-c-di-GMP + H2O = 5'-phosphoguanylyl(3'-&gt;5')guanosine + H(+)</text>
        <dbReference type="Rhea" id="RHEA:24902"/>
        <dbReference type="ChEBI" id="CHEBI:15377"/>
        <dbReference type="ChEBI" id="CHEBI:15378"/>
        <dbReference type="ChEBI" id="CHEBI:58754"/>
        <dbReference type="ChEBI" id="CHEBI:58805"/>
        <dbReference type="EC" id="3.1.4.52"/>
    </reaction>
    <physiologicalReaction direction="left-to-right" evidence="4">
        <dbReference type="Rhea" id="RHEA:24903"/>
    </physiologicalReaction>
</comment>
<feature type="domain" description="PAS" evidence="6">
    <location>
        <begin position="171"/>
        <end position="215"/>
    </location>
</feature>
<feature type="domain" description="PAC" evidence="7">
    <location>
        <begin position="244"/>
        <end position="296"/>
    </location>
</feature>
<evidence type="ECO:0000259" key="8">
    <source>
        <dbReference type="PROSITE" id="PS50883"/>
    </source>
</evidence>
<keyword evidence="5" id="KW-0812">Transmembrane</keyword>
<keyword evidence="11" id="KW-1185">Reference proteome</keyword>
<keyword evidence="3" id="KW-0973">c-di-GMP</keyword>
<dbReference type="GO" id="GO:0071111">
    <property type="term" value="F:cyclic-guanylate-specific phosphodiesterase activity"/>
    <property type="evidence" value="ECO:0007669"/>
    <property type="project" value="UniProtKB-EC"/>
</dbReference>
<dbReference type="InterPro" id="IPR000014">
    <property type="entry name" value="PAS"/>
</dbReference>
<dbReference type="Pfam" id="PF00563">
    <property type="entry name" value="EAL"/>
    <property type="match status" value="1"/>
</dbReference>
<gene>
    <name evidence="10" type="ORF">FU658_03990</name>
</gene>
<evidence type="ECO:0000256" key="1">
    <source>
        <dbReference type="ARBA" id="ARBA00001946"/>
    </source>
</evidence>
<feature type="domain" description="EAL" evidence="8">
    <location>
        <begin position="471"/>
        <end position="725"/>
    </location>
</feature>
<dbReference type="Pfam" id="PF13426">
    <property type="entry name" value="PAS_9"/>
    <property type="match status" value="1"/>
</dbReference>
<dbReference type="SUPFAM" id="SSF55785">
    <property type="entry name" value="PYP-like sensor domain (PAS domain)"/>
    <property type="match status" value="2"/>
</dbReference>
<evidence type="ECO:0000256" key="4">
    <source>
        <dbReference type="ARBA" id="ARBA00051114"/>
    </source>
</evidence>
<dbReference type="PANTHER" id="PTHR44757">
    <property type="entry name" value="DIGUANYLATE CYCLASE DGCP"/>
    <property type="match status" value="1"/>
</dbReference>
<organism evidence="10 11">
    <name type="scientific">Alkalisalibacterium limincola</name>
    <dbReference type="NCBI Taxonomy" id="2699169"/>
    <lineage>
        <taxon>Bacteria</taxon>
        <taxon>Pseudomonadati</taxon>
        <taxon>Pseudomonadota</taxon>
        <taxon>Gammaproteobacteria</taxon>
        <taxon>Lysobacterales</taxon>
        <taxon>Lysobacteraceae</taxon>
        <taxon>Alkalisalibacterium</taxon>
    </lineage>
</organism>
<dbReference type="SMART" id="SM00091">
    <property type="entry name" value="PAS"/>
    <property type="match status" value="1"/>
</dbReference>
<dbReference type="SMART" id="SM00267">
    <property type="entry name" value="GGDEF"/>
    <property type="match status" value="1"/>
</dbReference>
<feature type="transmembrane region" description="Helical" evidence="5">
    <location>
        <begin position="12"/>
        <end position="29"/>
    </location>
</feature>